<keyword evidence="4" id="KW-1185">Reference proteome</keyword>
<dbReference type="EMBL" id="QGLF01000001">
    <property type="protein sequence ID" value="PWR23308.1"/>
    <property type="molecule type" value="Genomic_DNA"/>
</dbReference>
<dbReference type="InterPro" id="IPR050272">
    <property type="entry name" value="Isochorismatase-like_hydrls"/>
</dbReference>
<dbReference type="GO" id="GO:0016787">
    <property type="term" value="F:hydrolase activity"/>
    <property type="evidence" value="ECO:0007669"/>
    <property type="project" value="UniProtKB-KW"/>
</dbReference>
<feature type="domain" description="Isochorismatase-like" evidence="2">
    <location>
        <begin position="25"/>
        <end position="202"/>
    </location>
</feature>
<dbReference type="RefSeq" id="WP_109919342.1">
    <property type="nucleotide sequence ID" value="NZ_QGLF01000001.1"/>
</dbReference>
<dbReference type="SUPFAM" id="SSF52499">
    <property type="entry name" value="Isochorismatase-like hydrolases"/>
    <property type="match status" value="1"/>
</dbReference>
<dbReference type="PANTHER" id="PTHR43540:SF9">
    <property type="entry name" value="FAMILY HYDROLASE, PUTATIVE (AFU_ORTHOLOGUE AFUA_2G08700)-RELATED"/>
    <property type="match status" value="1"/>
</dbReference>
<reference evidence="4" key="1">
    <citation type="submission" date="2018-05" db="EMBL/GenBank/DDBJ databases">
        <title>Zavarzinia sp. HR-AS.</title>
        <authorList>
            <person name="Lee Y."/>
            <person name="Jeon C.O."/>
        </authorList>
    </citation>
    <scope>NUCLEOTIDE SEQUENCE [LARGE SCALE GENOMIC DNA]</scope>
    <source>
        <strain evidence="4">DSM 1231</strain>
    </source>
</reference>
<dbReference type="OrthoDB" id="9807387at2"/>
<dbReference type="Pfam" id="PF00857">
    <property type="entry name" value="Isochorismatase"/>
    <property type="match status" value="1"/>
</dbReference>
<proteinExistence type="predicted"/>
<accession>A0A317E840</accession>
<dbReference type="CDD" id="cd00431">
    <property type="entry name" value="cysteine_hydrolases"/>
    <property type="match status" value="1"/>
</dbReference>
<dbReference type="PANTHER" id="PTHR43540">
    <property type="entry name" value="PEROXYUREIDOACRYLATE/UREIDOACRYLATE AMIDOHYDROLASE-RELATED"/>
    <property type="match status" value="1"/>
</dbReference>
<evidence type="ECO:0000313" key="4">
    <source>
        <dbReference type="Proteomes" id="UP000246077"/>
    </source>
</evidence>
<organism evidence="3 4">
    <name type="scientific">Zavarzinia compransoris</name>
    <dbReference type="NCBI Taxonomy" id="1264899"/>
    <lineage>
        <taxon>Bacteria</taxon>
        <taxon>Pseudomonadati</taxon>
        <taxon>Pseudomonadota</taxon>
        <taxon>Alphaproteobacteria</taxon>
        <taxon>Rhodospirillales</taxon>
        <taxon>Zavarziniaceae</taxon>
        <taxon>Zavarzinia</taxon>
    </lineage>
</organism>
<comment type="caution">
    <text evidence="3">The sequence shown here is derived from an EMBL/GenBank/DDBJ whole genome shotgun (WGS) entry which is preliminary data.</text>
</comment>
<dbReference type="Proteomes" id="UP000246077">
    <property type="component" value="Unassembled WGS sequence"/>
</dbReference>
<dbReference type="InterPro" id="IPR036380">
    <property type="entry name" value="Isochorismatase-like_sf"/>
</dbReference>
<keyword evidence="1 3" id="KW-0378">Hydrolase</keyword>
<evidence type="ECO:0000313" key="3">
    <source>
        <dbReference type="EMBL" id="PWR23308.1"/>
    </source>
</evidence>
<dbReference type="InterPro" id="IPR000868">
    <property type="entry name" value="Isochorismatase-like_dom"/>
</dbReference>
<sequence>MSGFRQVVARPFGFPYEGPIVPARTALLVIDLQVDFLSPEGYFARKGYDPGRLRAILPTVNALVGAARRAGCAIVHTRQGYRADGADLTPYEQWRRARSGMAGTRALMRGQPGFDLVPELDVAPADIIVDKTANGAFTHTDLDHILRARGISHLMLAGCTTDVCVHTTQREAVDRNYQCLLVEDACASGDDFAHRAAIHMTQVEDGIFGVVAPAAAVIAALAP</sequence>
<evidence type="ECO:0000259" key="2">
    <source>
        <dbReference type="Pfam" id="PF00857"/>
    </source>
</evidence>
<protein>
    <submittedName>
        <fullName evidence="3">Cysteine hydrolase</fullName>
    </submittedName>
</protein>
<evidence type="ECO:0000256" key="1">
    <source>
        <dbReference type="ARBA" id="ARBA00022801"/>
    </source>
</evidence>
<name>A0A317E840_9PROT</name>
<dbReference type="AlphaFoldDB" id="A0A317E840"/>
<dbReference type="Gene3D" id="3.40.50.850">
    <property type="entry name" value="Isochorismatase-like"/>
    <property type="match status" value="1"/>
</dbReference>
<gene>
    <name evidence="3" type="ORF">DKG75_01695</name>
</gene>